<reference evidence="1" key="1">
    <citation type="submission" date="2014-01" db="EMBL/GenBank/DDBJ databases">
        <authorList>
            <person name="Brown-Elliot B."/>
            <person name="Wallace R."/>
            <person name="Lenaerts A."/>
            <person name="Ordway D."/>
            <person name="DeGroote M.A."/>
            <person name="Parker T."/>
            <person name="Sizemore C."/>
            <person name="Tallon L.J."/>
            <person name="Sadzewicz L.K."/>
            <person name="Sengamalay N."/>
            <person name="Fraser C.M."/>
            <person name="Hine E."/>
            <person name="Shefchek K.A."/>
            <person name="Das S.P."/>
            <person name="Tettelin H."/>
        </authorList>
    </citation>
    <scope>NUCLEOTIDE SEQUENCE [LARGE SCALE GENOMIC DNA]</scope>
    <source>
        <strain evidence="1">4042</strain>
    </source>
</reference>
<dbReference type="Gene3D" id="3.90.1300.10">
    <property type="entry name" value="Amidase signature (AS) domain"/>
    <property type="match status" value="1"/>
</dbReference>
<dbReference type="EMBL" id="JAOB01000080">
    <property type="protein sequence ID" value="EUA16155.1"/>
    <property type="molecule type" value="Genomic_DNA"/>
</dbReference>
<evidence type="ECO:0000313" key="1">
    <source>
        <dbReference type="EMBL" id="EUA16155.1"/>
    </source>
</evidence>
<name>X7ZC38_MYCXE</name>
<accession>X7ZC38</accession>
<dbReference type="InterPro" id="IPR036928">
    <property type="entry name" value="AS_sf"/>
</dbReference>
<dbReference type="PATRIC" id="fig|1299334.3.peg.8387"/>
<dbReference type="SUPFAM" id="SSF75304">
    <property type="entry name" value="Amidase signature (AS) enzymes"/>
    <property type="match status" value="1"/>
</dbReference>
<protein>
    <submittedName>
        <fullName evidence="1">Amidase family protein</fullName>
    </submittedName>
</protein>
<dbReference type="AlphaFoldDB" id="X7ZC38"/>
<organism evidence="1">
    <name type="scientific">Mycobacterium xenopi 4042</name>
    <dbReference type="NCBI Taxonomy" id="1299334"/>
    <lineage>
        <taxon>Bacteria</taxon>
        <taxon>Bacillati</taxon>
        <taxon>Actinomycetota</taxon>
        <taxon>Actinomycetes</taxon>
        <taxon>Mycobacteriales</taxon>
        <taxon>Mycobacteriaceae</taxon>
        <taxon>Mycobacterium</taxon>
    </lineage>
</organism>
<sequence length="54" mass="5753">MSGQPAINVPVEWTDGGLPVGVQLVAAYGREDVLLQVASQLEAAKPWAHRTPDI</sequence>
<proteinExistence type="predicted"/>
<gene>
    <name evidence="1" type="ORF">I553_1130</name>
</gene>
<comment type="caution">
    <text evidence="1">The sequence shown here is derived from an EMBL/GenBank/DDBJ whole genome shotgun (WGS) entry which is preliminary data.</text>
</comment>